<proteinExistence type="predicted"/>
<accession>A0AB39CYC2</accession>
<protein>
    <recommendedName>
        <fullName evidence="1">Putative tail fiber protein gp53-like C-terminal domain-containing protein</fullName>
    </recommendedName>
</protein>
<name>A0AB39CYC2_9BURK</name>
<organism evidence="2">
    <name type="scientific">Castellaniella ginsengisoli</name>
    <dbReference type="NCBI Taxonomy" id="546114"/>
    <lineage>
        <taxon>Bacteria</taxon>
        <taxon>Pseudomonadati</taxon>
        <taxon>Pseudomonadota</taxon>
        <taxon>Betaproteobacteria</taxon>
        <taxon>Burkholderiales</taxon>
        <taxon>Alcaligenaceae</taxon>
        <taxon>Castellaniella</taxon>
    </lineage>
</organism>
<feature type="domain" description="Putative tail fiber protein gp53-like C-terminal" evidence="1">
    <location>
        <begin position="42"/>
        <end position="128"/>
    </location>
</feature>
<sequence>MMRATTALAQGMTDDATALTPKKLADAFKGGNQSLGTNGYQKLPGGLILQWGSGTSSGTGSLAITFPVAFPNDCVSIVGVPVAAAGQGIACKLLTSALSATAATLATFSTGTGNQQSAIQVFWIAVGY</sequence>
<dbReference type="EMBL" id="CP158254">
    <property type="protein sequence ID" value="XDJ46741.1"/>
    <property type="molecule type" value="Genomic_DNA"/>
</dbReference>
<dbReference type="Pfam" id="PF21882">
    <property type="entry name" value="Gp53-like_C"/>
    <property type="match status" value="1"/>
</dbReference>
<gene>
    <name evidence="2" type="ORF">ABRZ04_10460</name>
</gene>
<dbReference type="AlphaFoldDB" id="A0AB39CYC2"/>
<evidence type="ECO:0000313" key="2">
    <source>
        <dbReference type="EMBL" id="XDJ46741.1"/>
    </source>
</evidence>
<dbReference type="Gene3D" id="2.60.40.3940">
    <property type="match status" value="1"/>
</dbReference>
<dbReference type="RefSeq" id="WP_368639453.1">
    <property type="nucleotide sequence ID" value="NZ_CP158254.1"/>
</dbReference>
<evidence type="ECO:0000259" key="1">
    <source>
        <dbReference type="Pfam" id="PF21882"/>
    </source>
</evidence>
<dbReference type="InterPro" id="IPR054075">
    <property type="entry name" value="Gp53-like_C"/>
</dbReference>
<reference evidence="2" key="1">
    <citation type="submission" date="2024-05" db="EMBL/GenBank/DDBJ databases">
        <authorList>
            <person name="Luo Y.-C."/>
            <person name="Nicholds J."/>
            <person name="Mortimer T."/>
            <person name="Maboni G."/>
        </authorList>
    </citation>
    <scope>NUCLEOTIDE SEQUENCE</scope>
    <source>
        <strain evidence="2">151836</strain>
    </source>
</reference>